<dbReference type="Proteomes" id="UP000236569">
    <property type="component" value="Unassembled WGS sequence"/>
</dbReference>
<sequence>MKALFLGLALLAAAQATPAPSGLLRVEAHGHSNRWTFDAAPGALVAKLDGAEVWRRTGPFAQPTGLDVQIAPGRVILMSTDAKTSRVFLTAYDLETGRPLWLNKVYDGYAEAMAGVRGISGYTLLVQGSSGEPSFGKVFGVSLTTGKTLWTARQDVVGFDDDEVLVLDYGVGSPMNIPHLLPLVRVQSATGQQTKFTLTLPTRPGCGEMNYQGSIPDLRFTNRYLYALRQDACGKFIVRFPWQGDIHTAMVYPDRRGPFPANPPAGR</sequence>
<proteinExistence type="predicted"/>
<dbReference type="InterPro" id="IPR015943">
    <property type="entry name" value="WD40/YVTN_repeat-like_dom_sf"/>
</dbReference>
<dbReference type="SUPFAM" id="SSF50998">
    <property type="entry name" value="Quinoprotein alcohol dehydrogenase-like"/>
    <property type="match status" value="1"/>
</dbReference>
<dbReference type="AlphaFoldDB" id="A0A2I9CT99"/>
<comment type="caution">
    <text evidence="2">The sequence shown here is derived from an EMBL/GenBank/DDBJ whole genome shotgun (WGS) entry which is preliminary data.</text>
</comment>
<evidence type="ECO:0000313" key="2">
    <source>
        <dbReference type="EMBL" id="GBF04972.1"/>
    </source>
</evidence>
<keyword evidence="1" id="KW-0732">Signal</keyword>
<name>A0A2I9CT99_9DEIO</name>
<dbReference type="InterPro" id="IPR011047">
    <property type="entry name" value="Quinoprotein_ADH-like_sf"/>
</dbReference>
<evidence type="ECO:0000313" key="3">
    <source>
        <dbReference type="Proteomes" id="UP000236569"/>
    </source>
</evidence>
<evidence type="ECO:0000256" key="1">
    <source>
        <dbReference type="SAM" id="SignalP"/>
    </source>
</evidence>
<protein>
    <submittedName>
        <fullName evidence="2">Uncharacterized protein</fullName>
    </submittedName>
</protein>
<keyword evidence="3" id="KW-1185">Reference proteome</keyword>
<reference evidence="3" key="1">
    <citation type="submission" date="2018-01" db="EMBL/GenBank/DDBJ databases">
        <title>Draft Genome Sequence of the Radioresistant Bacterium Deinococcus aerius TR0125, Isolated from the Higher Atmosphere above Japan.</title>
        <authorList>
            <person name="Satoh K."/>
            <person name="Arai H."/>
            <person name="Sanzen T."/>
            <person name="Kawaguchi Y."/>
            <person name="Hayashi H."/>
            <person name="Yokobori S."/>
            <person name="Yamagishi A."/>
            <person name="Oono Y."/>
            <person name="Narumi I."/>
        </authorList>
    </citation>
    <scope>NUCLEOTIDE SEQUENCE [LARGE SCALE GENOMIC DNA]</scope>
    <source>
        <strain evidence="3">TR0125</strain>
    </source>
</reference>
<organism evidence="2 3">
    <name type="scientific">Deinococcus aerius</name>
    <dbReference type="NCBI Taxonomy" id="200253"/>
    <lineage>
        <taxon>Bacteria</taxon>
        <taxon>Thermotogati</taxon>
        <taxon>Deinococcota</taxon>
        <taxon>Deinococci</taxon>
        <taxon>Deinococcales</taxon>
        <taxon>Deinococcaceae</taxon>
        <taxon>Deinococcus</taxon>
    </lineage>
</organism>
<dbReference type="RefSeq" id="WP_103128429.1">
    <property type="nucleotide sequence ID" value="NZ_BFAG01000003.1"/>
</dbReference>
<dbReference type="OrthoDB" id="69209at2"/>
<accession>A0A2I9CT99</accession>
<dbReference type="Gene3D" id="2.130.10.10">
    <property type="entry name" value="YVTN repeat-like/Quinoprotein amine dehydrogenase"/>
    <property type="match status" value="1"/>
</dbReference>
<dbReference type="EMBL" id="BFAG01000003">
    <property type="protein sequence ID" value="GBF04972.1"/>
    <property type="molecule type" value="Genomic_DNA"/>
</dbReference>
<feature type="chain" id="PRO_5014442983" evidence="1">
    <location>
        <begin position="19"/>
        <end position="267"/>
    </location>
</feature>
<feature type="signal peptide" evidence="1">
    <location>
        <begin position="1"/>
        <end position="18"/>
    </location>
</feature>
<gene>
    <name evidence="2" type="ORF">DAERI_030138</name>
</gene>